<dbReference type="eggNOG" id="ENOG502R2KB">
    <property type="taxonomic scope" value="Eukaryota"/>
</dbReference>
<gene>
    <name evidence="2" type="ORF">TRIATDRAFT_308259</name>
</gene>
<evidence type="ECO:0000256" key="1">
    <source>
        <dbReference type="SAM" id="MobiDB-lite"/>
    </source>
</evidence>
<proteinExistence type="predicted"/>
<dbReference type="KEGG" id="tatv:25782741"/>
<name>G9NX36_HYPAI</name>
<feature type="region of interest" description="Disordered" evidence="1">
    <location>
        <begin position="245"/>
        <end position="273"/>
    </location>
</feature>
<evidence type="ECO:0000313" key="2">
    <source>
        <dbReference type="EMBL" id="EHK44688.1"/>
    </source>
</evidence>
<accession>G9NX36</accession>
<comment type="caution">
    <text evidence="2">The sequence shown here is derived from an EMBL/GenBank/DDBJ whole genome shotgun (WGS) entry which is preliminary data.</text>
</comment>
<protein>
    <submittedName>
        <fullName evidence="2">Uncharacterized protein</fullName>
    </submittedName>
</protein>
<organism evidence="2 3">
    <name type="scientific">Hypocrea atroviridis (strain ATCC 20476 / IMI 206040)</name>
    <name type="common">Trichoderma atroviride</name>
    <dbReference type="NCBI Taxonomy" id="452589"/>
    <lineage>
        <taxon>Eukaryota</taxon>
        <taxon>Fungi</taxon>
        <taxon>Dikarya</taxon>
        <taxon>Ascomycota</taxon>
        <taxon>Pezizomycotina</taxon>
        <taxon>Sordariomycetes</taxon>
        <taxon>Hypocreomycetidae</taxon>
        <taxon>Hypocreales</taxon>
        <taxon>Hypocreaceae</taxon>
        <taxon>Trichoderma</taxon>
    </lineage>
</organism>
<dbReference type="OrthoDB" id="3596450at2759"/>
<keyword evidence="3" id="KW-1185">Reference proteome</keyword>
<dbReference type="AlphaFoldDB" id="G9NX36"/>
<sequence>MSSPVSTPDAETTPAEFLLFGNLPAEIRLSIWKNAARSARPGVHIFGGHWMGEADSDGPIDLALVPPRIQDASGVTWNWVGGNPSTYNRDFGLWMASYESRSFMLRHYQHLEDAITEEKDAGSSFSGRSHLVDLGGDHVSRVFPNQDLLCLQPLETSPGFGDLPFFRNDSPIKVKNLALEYDPAWMNGLVQAQTNGARERARADLWREDSRRGVFIRSLWAMAERTGPANMTLWLVDSSLRQREMPSNAYMPGSDDNDDTAKDPQKAEPKPREFHSLDTRCVEVKDLSECKYDALKPSTAFHFLHELQINVGFNVGWMIDRQAGQNPTPIPNGLEDLVKVLCIEPN</sequence>
<dbReference type="HOGENOM" id="CLU_819060_0_0_1"/>
<dbReference type="EMBL" id="ABDG02000024">
    <property type="protein sequence ID" value="EHK44688.1"/>
    <property type="molecule type" value="Genomic_DNA"/>
</dbReference>
<reference evidence="2 3" key="1">
    <citation type="journal article" date="2011" name="Genome Biol.">
        <title>Comparative genome sequence analysis underscores mycoparasitism as the ancestral life style of Trichoderma.</title>
        <authorList>
            <person name="Kubicek C.P."/>
            <person name="Herrera-Estrella A."/>
            <person name="Seidl-Seiboth V."/>
            <person name="Martinez D.A."/>
            <person name="Druzhinina I.S."/>
            <person name="Thon M."/>
            <person name="Zeilinger S."/>
            <person name="Casas-Flores S."/>
            <person name="Horwitz B.A."/>
            <person name="Mukherjee P.K."/>
            <person name="Mukherjee M."/>
            <person name="Kredics L."/>
            <person name="Alcaraz L.D."/>
            <person name="Aerts A."/>
            <person name="Antal Z."/>
            <person name="Atanasova L."/>
            <person name="Cervantes-Badillo M.G."/>
            <person name="Challacombe J."/>
            <person name="Chertkov O."/>
            <person name="McCluskey K."/>
            <person name="Coulpier F."/>
            <person name="Deshpande N."/>
            <person name="von Doehren H."/>
            <person name="Ebbole D.J."/>
            <person name="Esquivel-Naranjo E.U."/>
            <person name="Fekete E."/>
            <person name="Flipphi M."/>
            <person name="Glaser F."/>
            <person name="Gomez-Rodriguez E.Y."/>
            <person name="Gruber S."/>
            <person name="Han C."/>
            <person name="Henrissat B."/>
            <person name="Hermosa R."/>
            <person name="Hernandez-Onate M."/>
            <person name="Karaffa L."/>
            <person name="Kosti I."/>
            <person name="Le Crom S."/>
            <person name="Lindquist E."/>
            <person name="Lucas S."/>
            <person name="Luebeck M."/>
            <person name="Luebeck P.S."/>
            <person name="Margeot A."/>
            <person name="Metz B."/>
            <person name="Misra M."/>
            <person name="Nevalainen H."/>
            <person name="Omann M."/>
            <person name="Packer N."/>
            <person name="Perrone G."/>
            <person name="Uresti-Rivera E.E."/>
            <person name="Salamov A."/>
            <person name="Schmoll M."/>
            <person name="Seiboth B."/>
            <person name="Shapiro H."/>
            <person name="Sukno S."/>
            <person name="Tamayo-Ramos J.A."/>
            <person name="Tisch D."/>
            <person name="Wiest A."/>
            <person name="Wilkinson H.H."/>
            <person name="Zhang M."/>
            <person name="Coutinho P.M."/>
            <person name="Kenerley C.M."/>
            <person name="Monte E."/>
            <person name="Baker S.E."/>
            <person name="Grigoriev I.V."/>
        </authorList>
    </citation>
    <scope>NUCLEOTIDE SEQUENCE [LARGE SCALE GENOMIC DNA]</scope>
    <source>
        <strain evidence="3">ATCC 20476 / IMI 206040</strain>
    </source>
</reference>
<dbReference type="Proteomes" id="UP000005426">
    <property type="component" value="Unassembled WGS sequence"/>
</dbReference>
<dbReference type="GeneID" id="25782741"/>
<feature type="compositionally biased region" description="Basic and acidic residues" evidence="1">
    <location>
        <begin position="259"/>
        <end position="273"/>
    </location>
</feature>
<evidence type="ECO:0000313" key="3">
    <source>
        <dbReference type="Proteomes" id="UP000005426"/>
    </source>
</evidence>